<protein>
    <submittedName>
        <fullName evidence="1">13794_t:CDS:1</fullName>
    </submittedName>
</protein>
<gene>
    <name evidence="1" type="ORF">ALEPTO_LOCUS8910</name>
</gene>
<organism evidence="1 2">
    <name type="scientific">Ambispora leptoticha</name>
    <dbReference type="NCBI Taxonomy" id="144679"/>
    <lineage>
        <taxon>Eukaryota</taxon>
        <taxon>Fungi</taxon>
        <taxon>Fungi incertae sedis</taxon>
        <taxon>Mucoromycota</taxon>
        <taxon>Glomeromycotina</taxon>
        <taxon>Glomeromycetes</taxon>
        <taxon>Archaeosporales</taxon>
        <taxon>Ambisporaceae</taxon>
        <taxon>Ambispora</taxon>
    </lineage>
</organism>
<accession>A0A9N9GLP7</accession>
<dbReference type="Proteomes" id="UP000789508">
    <property type="component" value="Unassembled WGS sequence"/>
</dbReference>
<dbReference type="AlphaFoldDB" id="A0A9N9GLP7"/>
<sequence>MKIFLLLVGEKYTKKKDIYNDFAGRASKSTAVARGFKKKDIL</sequence>
<name>A0A9N9GLP7_9GLOM</name>
<evidence type="ECO:0000313" key="2">
    <source>
        <dbReference type="Proteomes" id="UP000789508"/>
    </source>
</evidence>
<proteinExistence type="predicted"/>
<keyword evidence="2" id="KW-1185">Reference proteome</keyword>
<comment type="caution">
    <text evidence="1">The sequence shown here is derived from an EMBL/GenBank/DDBJ whole genome shotgun (WGS) entry which is preliminary data.</text>
</comment>
<reference evidence="1" key="1">
    <citation type="submission" date="2021-06" db="EMBL/GenBank/DDBJ databases">
        <authorList>
            <person name="Kallberg Y."/>
            <person name="Tangrot J."/>
            <person name="Rosling A."/>
        </authorList>
    </citation>
    <scope>NUCLEOTIDE SEQUENCE</scope>
    <source>
        <strain evidence="1">FL130A</strain>
    </source>
</reference>
<evidence type="ECO:0000313" key="1">
    <source>
        <dbReference type="EMBL" id="CAG8619628.1"/>
    </source>
</evidence>
<dbReference type="EMBL" id="CAJVPS010005884">
    <property type="protein sequence ID" value="CAG8619628.1"/>
    <property type="molecule type" value="Genomic_DNA"/>
</dbReference>